<dbReference type="Pfam" id="PF03862">
    <property type="entry name" value="SpoVAC_SpoVAEB"/>
    <property type="match status" value="1"/>
</dbReference>
<evidence type="ECO:0000256" key="1">
    <source>
        <dbReference type="SAM" id="Phobius"/>
    </source>
</evidence>
<evidence type="ECO:0000313" key="2">
    <source>
        <dbReference type="EMBL" id="HIR65949.1"/>
    </source>
</evidence>
<gene>
    <name evidence="2" type="primary">spoVAE</name>
    <name evidence="2" type="ORF">IAC95_03585</name>
</gene>
<accession>A0A9D1E456</accession>
<feature type="transmembrane region" description="Helical" evidence="1">
    <location>
        <begin position="31"/>
        <end position="48"/>
    </location>
</feature>
<feature type="transmembrane region" description="Helical" evidence="1">
    <location>
        <begin position="90"/>
        <end position="112"/>
    </location>
</feature>
<dbReference type="EMBL" id="DVHL01000029">
    <property type="protein sequence ID" value="HIR65949.1"/>
    <property type="molecule type" value="Genomic_DNA"/>
</dbReference>
<protein>
    <submittedName>
        <fullName evidence="2">Stage V sporulation protein AE</fullName>
    </submittedName>
</protein>
<keyword evidence="1" id="KW-1133">Transmembrane helix</keyword>
<dbReference type="PANTHER" id="PTHR38450">
    <property type="entry name" value="STAGE V SPORULATION PROTEIN AC-RELATED"/>
    <property type="match status" value="1"/>
</dbReference>
<evidence type="ECO:0000313" key="3">
    <source>
        <dbReference type="Proteomes" id="UP000824200"/>
    </source>
</evidence>
<dbReference type="AlphaFoldDB" id="A0A9D1E456"/>
<organism evidence="2 3">
    <name type="scientific">Candidatus Fimimonas gallinarum</name>
    <dbReference type="NCBI Taxonomy" id="2840821"/>
    <lineage>
        <taxon>Bacteria</taxon>
        <taxon>Pseudomonadati</taxon>
        <taxon>Myxococcota</taxon>
        <taxon>Myxococcia</taxon>
        <taxon>Myxococcales</taxon>
        <taxon>Cystobacterineae</taxon>
        <taxon>Myxococcaceae</taxon>
        <taxon>Myxococcaceae incertae sedis</taxon>
        <taxon>Candidatus Fimimonas</taxon>
    </lineage>
</organism>
<dbReference type="NCBIfam" id="TIGR02839">
    <property type="entry name" value="spore_V_AE"/>
    <property type="match status" value="1"/>
</dbReference>
<dbReference type="InterPro" id="IPR005562">
    <property type="entry name" value="SpoVA"/>
</dbReference>
<dbReference type="InterPro" id="IPR014204">
    <property type="entry name" value="Spore_V_AE"/>
</dbReference>
<keyword evidence="1" id="KW-0812">Transmembrane</keyword>
<reference evidence="2" key="2">
    <citation type="journal article" date="2021" name="PeerJ">
        <title>Extensive microbial diversity within the chicken gut microbiome revealed by metagenomics and culture.</title>
        <authorList>
            <person name="Gilroy R."/>
            <person name="Ravi A."/>
            <person name="Getino M."/>
            <person name="Pursley I."/>
            <person name="Horton D.L."/>
            <person name="Alikhan N.F."/>
            <person name="Baker D."/>
            <person name="Gharbi K."/>
            <person name="Hall N."/>
            <person name="Watson M."/>
            <person name="Adriaenssens E.M."/>
            <person name="Foster-Nyarko E."/>
            <person name="Jarju S."/>
            <person name="Secka A."/>
            <person name="Antonio M."/>
            <person name="Oren A."/>
            <person name="Chaudhuri R.R."/>
            <person name="La Ragione R."/>
            <person name="Hildebrand F."/>
            <person name="Pallen M.J."/>
        </authorList>
    </citation>
    <scope>NUCLEOTIDE SEQUENCE</scope>
    <source>
        <strain evidence="2">CHK121-14286</strain>
    </source>
</reference>
<dbReference type="Proteomes" id="UP000824200">
    <property type="component" value="Unassembled WGS sequence"/>
</dbReference>
<dbReference type="PANTHER" id="PTHR38450:SF2">
    <property type="entry name" value="STAGE V SPORULATION PROTEIN AEB"/>
    <property type="match status" value="1"/>
</dbReference>
<name>A0A9D1E456_9BACT</name>
<sequence length="119" mass="12219">MMFIKAFLVGGGICMIGQIIINFTHLTNGKILVLFLISGAVLEGFGLYSKLIDFAGAGASVPISGFGCALVKGAVQTAKEEGFFGALKGGLAACAMGVSVAIVSGYIVAVIFRPKTKKQ</sequence>
<comment type="caution">
    <text evidence="2">The sequence shown here is derived from an EMBL/GenBank/DDBJ whole genome shotgun (WGS) entry which is preliminary data.</text>
</comment>
<proteinExistence type="predicted"/>
<reference evidence="2" key="1">
    <citation type="submission" date="2020-10" db="EMBL/GenBank/DDBJ databases">
        <authorList>
            <person name="Gilroy R."/>
        </authorList>
    </citation>
    <scope>NUCLEOTIDE SEQUENCE</scope>
    <source>
        <strain evidence="2">CHK121-14286</strain>
    </source>
</reference>
<feature type="transmembrane region" description="Helical" evidence="1">
    <location>
        <begin position="6"/>
        <end position="24"/>
    </location>
</feature>
<keyword evidence="1" id="KW-0472">Membrane</keyword>